<keyword evidence="15" id="KW-1185">Reference proteome</keyword>
<evidence type="ECO:0000256" key="5">
    <source>
        <dbReference type="ARBA" id="ARBA00022723"/>
    </source>
</evidence>
<dbReference type="SMART" id="SM00046">
    <property type="entry name" value="DAGKc"/>
    <property type="match status" value="1"/>
</dbReference>
<dbReference type="InterPro" id="IPR001206">
    <property type="entry name" value="Diacylglycerol_kinase_cat_dom"/>
</dbReference>
<evidence type="ECO:0000256" key="12">
    <source>
        <dbReference type="ARBA" id="ARBA00023264"/>
    </source>
</evidence>
<gene>
    <name evidence="14" type="ORF">BCF44_11896</name>
</gene>
<dbReference type="PANTHER" id="PTHR12358">
    <property type="entry name" value="SPHINGOSINE KINASE"/>
    <property type="match status" value="1"/>
</dbReference>
<evidence type="ECO:0000256" key="10">
    <source>
        <dbReference type="ARBA" id="ARBA00023098"/>
    </source>
</evidence>
<organism evidence="14 15">
    <name type="scientific">Kutzneria buriramensis</name>
    <dbReference type="NCBI Taxonomy" id="1045776"/>
    <lineage>
        <taxon>Bacteria</taxon>
        <taxon>Bacillati</taxon>
        <taxon>Actinomycetota</taxon>
        <taxon>Actinomycetes</taxon>
        <taxon>Pseudonocardiales</taxon>
        <taxon>Pseudonocardiaceae</taxon>
        <taxon>Kutzneria</taxon>
    </lineage>
</organism>
<feature type="domain" description="DAGKc" evidence="13">
    <location>
        <begin position="1"/>
        <end position="126"/>
    </location>
</feature>
<evidence type="ECO:0000256" key="1">
    <source>
        <dbReference type="ARBA" id="ARBA00001946"/>
    </source>
</evidence>
<keyword evidence="5" id="KW-0479">Metal-binding</keyword>
<keyword evidence="4" id="KW-0808">Transferase</keyword>
<dbReference type="GO" id="GO:0005886">
    <property type="term" value="C:plasma membrane"/>
    <property type="evidence" value="ECO:0007669"/>
    <property type="project" value="TreeGrafter"/>
</dbReference>
<dbReference type="Pfam" id="PF00781">
    <property type="entry name" value="DAGK_cat"/>
    <property type="match status" value="1"/>
</dbReference>
<accession>A0A3E0GZ66</accession>
<dbReference type="InterPro" id="IPR050187">
    <property type="entry name" value="Lipid_Phosphate_FormReg"/>
</dbReference>
<keyword evidence="12" id="KW-1208">Phospholipid metabolism</keyword>
<sequence length="286" mass="29756">MTVALLVCPAAGLGAAGRVAGTVASRLREACGDVRLLVASDAEGTTRLAHAAVRDGVDVLAVLGGDGAAHAGVQACAGTKTALAVIPAGTGNDFARALDLSLDGVVEALRAGRRRAIDLGRVQSGAWFGTVLCAGFDSAVNERVNRMRWPRGPRRYDLAIVLELAQLQSRPLTVRTPAGETELEATLIAIGNTPFYGGGVPICPDADPGDGLLDVTIAGRASRSELMRILPKLRTGRHVDHPVVTTMRASSVSIAGNDWIGYADGERQRELPLTVECVPRALTVVA</sequence>
<proteinExistence type="inferred from homology"/>
<reference evidence="14 15" key="1">
    <citation type="submission" date="2018-08" db="EMBL/GenBank/DDBJ databases">
        <title>Genomic Encyclopedia of Archaeal and Bacterial Type Strains, Phase II (KMG-II): from individual species to whole genera.</title>
        <authorList>
            <person name="Goeker M."/>
        </authorList>
    </citation>
    <scope>NUCLEOTIDE SEQUENCE [LARGE SCALE GENOMIC DNA]</scope>
    <source>
        <strain evidence="14 15">DSM 45791</strain>
    </source>
</reference>
<evidence type="ECO:0000256" key="8">
    <source>
        <dbReference type="ARBA" id="ARBA00022840"/>
    </source>
</evidence>
<dbReference type="InterPro" id="IPR005218">
    <property type="entry name" value="Diacylglycerol/lipid_kinase"/>
</dbReference>
<dbReference type="InterPro" id="IPR016064">
    <property type="entry name" value="NAD/diacylglycerol_kinase_sf"/>
</dbReference>
<dbReference type="GO" id="GO:0008654">
    <property type="term" value="P:phospholipid biosynthetic process"/>
    <property type="evidence" value="ECO:0007669"/>
    <property type="project" value="UniProtKB-KW"/>
</dbReference>
<evidence type="ECO:0000313" key="14">
    <source>
        <dbReference type="EMBL" id="REH35236.1"/>
    </source>
</evidence>
<dbReference type="SUPFAM" id="SSF111331">
    <property type="entry name" value="NAD kinase/diacylglycerol kinase-like"/>
    <property type="match status" value="1"/>
</dbReference>
<evidence type="ECO:0000256" key="6">
    <source>
        <dbReference type="ARBA" id="ARBA00022741"/>
    </source>
</evidence>
<name>A0A3E0GZ66_9PSEU</name>
<dbReference type="EMBL" id="QUNO01000018">
    <property type="protein sequence ID" value="REH35236.1"/>
    <property type="molecule type" value="Genomic_DNA"/>
</dbReference>
<keyword evidence="7 14" id="KW-0418">Kinase</keyword>
<dbReference type="AlphaFoldDB" id="A0A3E0GZ66"/>
<keyword evidence="10" id="KW-0443">Lipid metabolism</keyword>
<dbReference type="GO" id="GO:0004143">
    <property type="term" value="F:ATP-dependent diacylglycerol kinase activity"/>
    <property type="evidence" value="ECO:0007669"/>
    <property type="project" value="TreeGrafter"/>
</dbReference>
<evidence type="ECO:0000256" key="9">
    <source>
        <dbReference type="ARBA" id="ARBA00022842"/>
    </source>
</evidence>
<keyword evidence="8" id="KW-0067">ATP-binding</keyword>
<evidence type="ECO:0000256" key="7">
    <source>
        <dbReference type="ARBA" id="ARBA00022777"/>
    </source>
</evidence>
<dbReference type="InterPro" id="IPR045540">
    <property type="entry name" value="YegS/DAGK_C"/>
</dbReference>
<dbReference type="Pfam" id="PF19279">
    <property type="entry name" value="YegS_C"/>
    <property type="match status" value="1"/>
</dbReference>
<dbReference type="Gene3D" id="3.40.50.10330">
    <property type="entry name" value="Probable inorganic polyphosphate/atp-NAD kinase, domain 1"/>
    <property type="match status" value="1"/>
</dbReference>
<dbReference type="NCBIfam" id="TIGR00147">
    <property type="entry name" value="YegS/Rv2252/BmrU family lipid kinase"/>
    <property type="match status" value="1"/>
</dbReference>
<comment type="similarity">
    <text evidence="2">Belongs to the diacylglycerol/lipid kinase family.</text>
</comment>
<keyword evidence="3" id="KW-0444">Lipid biosynthesis</keyword>
<dbReference type="OrthoDB" id="142078at2"/>
<evidence type="ECO:0000259" key="13">
    <source>
        <dbReference type="PROSITE" id="PS50146"/>
    </source>
</evidence>
<comment type="cofactor">
    <cofactor evidence="1">
        <name>Mg(2+)</name>
        <dbReference type="ChEBI" id="CHEBI:18420"/>
    </cofactor>
</comment>
<dbReference type="GO" id="GO:0046872">
    <property type="term" value="F:metal ion binding"/>
    <property type="evidence" value="ECO:0007669"/>
    <property type="project" value="UniProtKB-KW"/>
</dbReference>
<protein>
    <submittedName>
        <fullName evidence="14">Diacylglycerol kinase (ATP)</fullName>
    </submittedName>
</protein>
<evidence type="ECO:0000256" key="11">
    <source>
        <dbReference type="ARBA" id="ARBA00023209"/>
    </source>
</evidence>
<keyword evidence="6" id="KW-0547">Nucleotide-binding</keyword>
<evidence type="ECO:0000256" key="4">
    <source>
        <dbReference type="ARBA" id="ARBA00022679"/>
    </source>
</evidence>
<keyword evidence="9" id="KW-0460">Magnesium</keyword>
<dbReference type="PROSITE" id="PS50146">
    <property type="entry name" value="DAGK"/>
    <property type="match status" value="1"/>
</dbReference>
<dbReference type="PANTHER" id="PTHR12358:SF106">
    <property type="entry name" value="LIPID KINASE YEGS"/>
    <property type="match status" value="1"/>
</dbReference>
<dbReference type="GO" id="GO:0005524">
    <property type="term" value="F:ATP binding"/>
    <property type="evidence" value="ECO:0007669"/>
    <property type="project" value="UniProtKB-KW"/>
</dbReference>
<evidence type="ECO:0000256" key="3">
    <source>
        <dbReference type="ARBA" id="ARBA00022516"/>
    </source>
</evidence>
<dbReference type="InterPro" id="IPR017438">
    <property type="entry name" value="ATP-NAD_kinase_N"/>
</dbReference>
<keyword evidence="11" id="KW-0594">Phospholipid biosynthesis</keyword>
<evidence type="ECO:0000256" key="2">
    <source>
        <dbReference type="ARBA" id="ARBA00005983"/>
    </source>
</evidence>
<dbReference type="Proteomes" id="UP000256269">
    <property type="component" value="Unassembled WGS sequence"/>
</dbReference>
<comment type="caution">
    <text evidence="14">The sequence shown here is derived from an EMBL/GenBank/DDBJ whole genome shotgun (WGS) entry which is preliminary data.</text>
</comment>
<evidence type="ECO:0000313" key="15">
    <source>
        <dbReference type="Proteomes" id="UP000256269"/>
    </source>
</evidence>
<dbReference type="RefSeq" id="WP_116179998.1">
    <property type="nucleotide sequence ID" value="NZ_CP144375.1"/>
</dbReference>
<dbReference type="Gene3D" id="2.60.200.40">
    <property type="match status" value="1"/>
</dbReference>